<keyword evidence="3" id="KW-1185">Reference proteome</keyword>
<feature type="non-terminal residue" evidence="2">
    <location>
        <position position="56"/>
    </location>
</feature>
<dbReference type="EMBL" id="CAWUFR010000809">
    <property type="protein sequence ID" value="CAK6981365.1"/>
    <property type="molecule type" value="Genomic_DNA"/>
</dbReference>
<evidence type="ECO:0000313" key="2">
    <source>
        <dbReference type="EMBL" id="CAK6981365.1"/>
    </source>
</evidence>
<proteinExistence type="predicted"/>
<dbReference type="Proteomes" id="UP001314229">
    <property type="component" value="Unassembled WGS sequence"/>
</dbReference>
<dbReference type="AlphaFoldDB" id="A0AAV1QDV7"/>
<feature type="compositionally biased region" description="Gly residues" evidence="1">
    <location>
        <begin position="26"/>
        <end position="47"/>
    </location>
</feature>
<protein>
    <submittedName>
        <fullName evidence="2">Uncharacterized protein</fullName>
    </submittedName>
</protein>
<sequence>MARALEEPLPASSEQASSPRRWPVSGRGGGGVGGGVCGGVVGGGGGTCRRSGARGL</sequence>
<evidence type="ECO:0000256" key="1">
    <source>
        <dbReference type="SAM" id="MobiDB-lite"/>
    </source>
</evidence>
<accession>A0AAV1QDV7</accession>
<feature type="region of interest" description="Disordered" evidence="1">
    <location>
        <begin position="1"/>
        <end position="56"/>
    </location>
</feature>
<name>A0AAV1QDV7_SCOSC</name>
<comment type="caution">
    <text evidence="2">The sequence shown here is derived from an EMBL/GenBank/DDBJ whole genome shotgun (WGS) entry which is preliminary data.</text>
</comment>
<organism evidence="2 3">
    <name type="scientific">Scomber scombrus</name>
    <name type="common">Atlantic mackerel</name>
    <name type="synonym">Scomber vernalis</name>
    <dbReference type="NCBI Taxonomy" id="13677"/>
    <lineage>
        <taxon>Eukaryota</taxon>
        <taxon>Metazoa</taxon>
        <taxon>Chordata</taxon>
        <taxon>Craniata</taxon>
        <taxon>Vertebrata</taxon>
        <taxon>Euteleostomi</taxon>
        <taxon>Actinopterygii</taxon>
        <taxon>Neopterygii</taxon>
        <taxon>Teleostei</taxon>
        <taxon>Neoteleostei</taxon>
        <taxon>Acanthomorphata</taxon>
        <taxon>Pelagiaria</taxon>
        <taxon>Scombriformes</taxon>
        <taxon>Scombridae</taxon>
        <taxon>Scomber</taxon>
    </lineage>
</organism>
<gene>
    <name evidence="2" type="ORF">FSCOSCO3_A019416</name>
</gene>
<reference evidence="2 3" key="1">
    <citation type="submission" date="2024-01" db="EMBL/GenBank/DDBJ databases">
        <authorList>
            <person name="Alioto T."/>
            <person name="Alioto T."/>
            <person name="Gomez Garrido J."/>
        </authorList>
    </citation>
    <scope>NUCLEOTIDE SEQUENCE [LARGE SCALE GENOMIC DNA]</scope>
</reference>
<evidence type="ECO:0000313" key="3">
    <source>
        <dbReference type="Proteomes" id="UP001314229"/>
    </source>
</evidence>